<protein>
    <submittedName>
        <fullName evidence="1">Uncharacterized protein</fullName>
    </submittedName>
</protein>
<keyword evidence="2" id="KW-1185">Reference proteome</keyword>
<name>A0A0B0P6L2_GOSAR</name>
<dbReference type="EMBL" id="KN413893">
    <property type="protein sequence ID" value="KHG19759.1"/>
    <property type="molecule type" value="Genomic_DNA"/>
</dbReference>
<accession>A0A0B0P6L2</accession>
<gene>
    <name evidence="1" type="ORF">F383_26388</name>
</gene>
<sequence>MSVRIKKSELVEWSRFVIFVASELVEWSNFIMDASIRAR</sequence>
<dbReference type="Proteomes" id="UP000032142">
    <property type="component" value="Unassembled WGS sequence"/>
</dbReference>
<reference evidence="2" key="1">
    <citation type="submission" date="2014-09" db="EMBL/GenBank/DDBJ databases">
        <authorList>
            <person name="Mudge J."/>
            <person name="Ramaraj T."/>
            <person name="Lindquist I.E."/>
            <person name="Bharti A.K."/>
            <person name="Sundararajan A."/>
            <person name="Cameron C.T."/>
            <person name="Woodward J.E."/>
            <person name="May G.D."/>
            <person name="Brubaker C."/>
            <person name="Broadhvest J."/>
            <person name="Wilkins T.A."/>
        </authorList>
    </citation>
    <scope>NUCLEOTIDE SEQUENCE</scope>
    <source>
        <strain evidence="2">cv. AKA8401</strain>
    </source>
</reference>
<evidence type="ECO:0000313" key="2">
    <source>
        <dbReference type="Proteomes" id="UP000032142"/>
    </source>
</evidence>
<organism evidence="1 2">
    <name type="scientific">Gossypium arboreum</name>
    <name type="common">Tree cotton</name>
    <name type="synonym">Gossypium nanking</name>
    <dbReference type="NCBI Taxonomy" id="29729"/>
    <lineage>
        <taxon>Eukaryota</taxon>
        <taxon>Viridiplantae</taxon>
        <taxon>Streptophyta</taxon>
        <taxon>Embryophyta</taxon>
        <taxon>Tracheophyta</taxon>
        <taxon>Spermatophyta</taxon>
        <taxon>Magnoliopsida</taxon>
        <taxon>eudicotyledons</taxon>
        <taxon>Gunneridae</taxon>
        <taxon>Pentapetalae</taxon>
        <taxon>rosids</taxon>
        <taxon>malvids</taxon>
        <taxon>Malvales</taxon>
        <taxon>Malvaceae</taxon>
        <taxon>Malvoideae</taxon>
        <taxon>Gossypium</taxon>
    </lineage>
</organism>
<evidence type="ECO:0000313" key="1">
    <source>
        <dbReference type="EMBL" id="KHG19759.1"/>
    </source>
</evidence>
<proteinExistence type="predicted"/>
<dbReference type="AlphaFoldDB" id="A0A0B0P6L2"/>